<dbReference type="Pfam" id="PF00486">
    <property type="entry name" value="Trans_reg_C"/>
    <property type="match status" value="1"/>
</dbReference>
<evidence type="ECO:0000256" key="6">
    <source>
        <dbReference type="ARBA" id="ARBA00023125"/>
    </source>
</evidence>
<dbReference type="GO" id="GO:0032993">
    <property type="term" value="C:protein-DNA complex"/>
    <property type="evidence" value="ECO:0007669"/>
    <property type="project" value="TreeGrafter"/>
</dbReference>
<evidence type="ECO:0000256" key="8">
    <source>
        <dbReference type="PROSITE-ProRule" id="PRU00169"/>
    </source>
</evidence>
<dbReference type="PROSITE" id="PS51755">
    <property type="entry name" value="OMPR_PHOB"/>
    <property type="match status" value="1"/>
</dbReference>
<feature type="DNA-binding region" description="OmpR/PhoB-type" evidence="9">
    <location>
        <begin position="145"/>
        <end position="239"/>
    </location>
</feature>
<gene>
    <name evidence="12" type="ordered locus">BTH_I0673</name>
</gene>
<dbReference type="AlphaFoldDB" id="Q2T0S0"/>
<accession>Q2T0S0</accession>
<evidence type="ECO:0000256" key="2">
    <source>
        <dbReference type="ARBA" id="ARBA00022490"/>
    </source>
</evidence>
<evidence type="ECO:0000259" key="11">
    <source>
        <dbReference type="PROSITE" id="PS51755"/>
    </source>
</evidence>
<keyword evidence="7" id="KW-0804">Transcription</keyword>
<evidence type="ECO:0000256" key="1">
    <source>
        <dbReference type="ARBA" id="ARBA00004496"/>
    </source>
</evidence>
<dbReference type="InterPro" id="IPR001867">
    <property type="entry name" value="OmpR/PhoB-type_DNA-bd"/>
</dbReference>
<dbReference type="SUPFAM" id="SSF52172">
    <property type="entry name" value="CheY-like"/>
    <property type="match status" value="1"/>
</dbReference>
<dbReference type="HOGENOM" id="CLU_000445_30_1_4"/>
<proteinExistence type="predicted"/>
<reference evidence="12 13" key="1">
    <citation type="journal article" date="2005" name="BMC Genomics">
        <title>Bacterial genome adaptation to niches: divergence of the potential virulence genes in three Burkholderia species of different survival strategies.</title>
        <authorList>
            <person name="Kim H.S."/>
            <person name="Schell M.A."/>
            <person name="Yu Y."/>
            <person name="Ulrich R.L."/>
            <person name="Sarria S.H."/>
            <person name="Nierman W.C."/>
            <person name="DeShazer D."/>
        </authorList>
    </citation>
    <scope>NUCLEOTIDE SEQUENCE [LARGE SCALE GENOMIC DNA]</scope>
    <source>
        <strain evidence="13">ATCC 700388 / DSM 13276 / CCUG 48851 / CIP 106301 / E264</strain>
    </source>
</reference>
<dbReference type="SMART" id="SM00448">
    <property type="entry name" value="REC"/>
    <property type="match status" value="1"/>
</dbReference>
<evidence type="ECO:0000313" key="13">
    <source>
        <dbReference type="Proteomes" id="UP000001930"/>
    </source>
</evidence>
<keyword evidence="2" id="KW-0963">Cytoplasm</keyword>
<evidence type="ECO:0000313" key="12">
    <source>
        <dbReference type="EMBL" id="ABC36506.1"/>
    </source>
</evidence>
<keyword evidence="6 9" id="KW-0238">DNA-binding</keyword>
<dbReference type="InterPro" id="IPR039420">
    <property type="entry name" value="WalR-like"/>
</dbReference>
<dbReference type="KEGG" id="bte:BTH_I0673"/>
<keyword evidence="4" id="KW-0902">Two-component regulatory system</keyword>
<sequence length="241" mass="26726">MRARRRYNVRHLERMRRTFFRMRILLVEDDRMIADGVRKALKADGCAVDWVQDGDAALTALGGEAYDLLLLDLGLPKRDGIDVLRTLRARGLALPVLILTARDAVADRVKGLDAGADDYLVKPFDLDELAARMRALIRRQSGRSESVIRHGALTLDPASHQVTLDGAPVALSAREFALLEALLARPGAVLSKSQLEEKMYGWGEEIGSNTVEVYIHALRKKLGSDLIRNVRGLGYMVVKEA</sequence>
<evidence type="ECO:0000256" key="4">
    <source>
        <dbReference type="ARBA" id="ARBA00023012"/>
    </source>
</evidence>
<dbReference type="CDD" id="cd00383">
    <property type="entry name" value="trans_reg_C"/>
    <property type="match status" value="1"/>
</dbReference>
<keyword evidence="5" id="KW-0805">Transcription regulation</keyword>
<dbReference type="SMART" id="SM00862">
    <property type="entry name" value="Trans_reg_C"/>
    <property type="match status" value="1"/>
</dbReference>
<dbReference type="Gene3D" id="6.10.250.690">
    <property type="match status" value="1"/>
</dbReference>
<dbReference type="FunFam" id="3.40.50.2300:FF:000002">
    <property type="entry name" value="DNA-binding response regulator PhoP"/>
    <property type="match status" value="1"/>
</dbReference>
<evidence type="ECO:0000256" key="3">
    <source>
        <dbReference type="ARBA" id="ARBA00022553"/>
    </source>
</evidence>
<dbReference type="InterPro" id="IPR001789">
    <property type="entry name" value="Sig_transdc_resp-reg_receiver"/>
</dbReference>
<dbReference type="Proteomes" id="UP000001930">
    <property type="component" value="Chromosome I"/>
</dbReference>
<feature type="modified residue" description="4-aspartylphosphate" evidence="8">
    <location>
        <position position="72"/>
    </location>
</feature>
<evidence type="ECO:0000256" key="5">
    <source>
        <dbReference type="ARBA" id="ARBA00023015"/>
    </source>
</evidence>
<dbReference type="InterPro" id="IPR011006">
    <property type="entry name" value="CheY-like_superfamily"/>
</dbReference>
<dbReference type="InterPro" id="IPR036388">
    <property type="entry name" value="WH-like_DNA-bd_sf"/>
</dbReference>
<evidence type="ECO:0000259" key="10">
    <source>
        <dbReference type="PROSITE" id="PS50110"/>
    </source>
</evidence>
<dbReference type="GO" id="GO:0000976">
    <property type="term" value="F:transcription cis-regulatory region binding"/>
    <property type="evidence" value="ECO:0007669"/>
    <property type="project" value="TreeGrafter"/>
</dbReference>
<dbReference type="GO" id="GO:0006355">
    <property type="term" value="P:regulation of DNA-templated transcription"/>
    <property type="evidence" value="ECO:0007669"/>
    <property type="project" value="InterPro"/>
</dbReference>
<dbReference type="GO" id="GO:0005829">
    <property type="term" value="C:cytosol"/>
    <property type="evidence" value="ECO:0007669"/>
    <property type="project" value="TreeGrafter"/>
</dbReference>
<dbReference type="CDD" id="cd17624">
    <property type="entry name" value="REC_OmpR_PmrA-like"/>
    <property type="match status" value="1"/>
</dbReference>
<feature type="domain" description="Response regulatory" evidence="10">
    <location>
        <begin position="23"/>
        <end position="137"/>
    </location>
</feature>
<comment type="subcellular location">
    <subcellularLocation>
        <location evidence="1">Cytoplasm</location>
    </subcellularLocation>
</comment>
<dbReference type="Pfam" id="PF00072">
    <property type="entry name" value="Response_reg"/>
    <property type="match status" value="1"/>
</dbReference>
<dbReference type="PROSITE" id="PS50110">
    <property type="entry name" value="RESPONSE_REGULATORY"/>
    <property type="match status" value="1"/>
</dbReference>
<evidence type="ECO:0000256" key="9">
    <source>
        <dbReference type="PROSITE-ProRule" id="PRU01091"/>
    </source>
</evidence>
<keyword evidence="13" id="KW-1185">Reference proteome</keyword>
<evidence type="ECO:0000256" key="7">
    <source>
        <dbReference type="ARBA" id="ARBA00023163"/>
    </source>
</evidence>
<keyword evidence="3 8" id="KW-0597">Phosphoprotein</keyword>
<dbReference type="EMBL" id="CP000086">
    <property type="protein sequence ID" value="ABC36506.1"/>
    <property type="molecule type" value="Genomic_DNA"/>
</dbReference>
<dbReference type="PANTHER" id="PTHR48111">
    <property type="entry name" value="REGULATOR OF RPOS"/>
    <property type="match status" value="1"/>
</dbReference>
<dbReference type="GO" id="GO:0000156">
    <property type="term" value="F:phosphorelay response regulator activity"/>
    <property type="evidence" value="ECO:0007669"/>
    <property type="project" value="TreeGrafter"/>
</dbReference>
<protein>
    <submittedName>
        <fullName evidence="12">DNA-binding response regulator</fullName>
    </submittedName>
</protein>
<feature type="domain" description="OmpR/PhoB-type" evidence="11">
    <location>
        <begin position="145"/>
        <end position="239"/>
    </location>
</feature>
<dbReference type="Gene3D" id="1.10.10.10">
    <property type="entry name" value="Winged helix-like DNA-binding domain superfamily/Winged helix DNA-binding domain"/>
    <property type="match status" value="1"/>
</dbReference>
<dbReference type="PANTHER" id="PTHR48111:SF35">
    <property type="entry name" value="TRANSCRIPTIONAL REGULATORY PROTEIN QSEB"/>
    <property type="match status" value="1"/>
</dbReference>
<organism evidence="12 13">
    <name type="scientific">Burkholderia thailandensis (strain ATCC 700388 / DSM 13276 / CCUG 48851 / CIP 106301 / E264)</name>
    <dbReference type="NCBI Taxonomy" id="271848"/>
    <lineage>
        <taxon>Bacteria</taxon>
        <taxon>Pseudomonadati</taxon>
        <taxon>Pseudomonadota</taxon>
        <taxon>Betaproteobacteria</taxon>
        <taxon>Burkholderiales</taxon>
        <taxon>Burkholderiaceae</taxon>
        <taxon>Burkholderia</taxon>
        <taxon>pseudomallei group</taxon>
    </lineage>
</organism>
<dbReference type="Gene3D" id="3.40.50.2300">
    <property type="match status" value="1"/>
</dbReference>
<name>Q2T0S0_BURTA</name>